<name>A0A7G3ZJB1_9SACH</name>
<feature type="compositionally biased region" description="Low complexity" evidence="2">
    <location>
        <begin position="10"/>
        <end position="23"/>
    </location>
</feature>
<feature type="coiled-coil region" evidence="1">
    <location>
        <begin position="180"/>
        <end position="207"/>
    </location>
</feature>
<dbReference type="GO" id="GO:0000794">
    <property type="term" value="C:condensed nuclear chromosome"/>
    <property type="evidence" value="ECO:0007669"/>
    <property type="project" value="InterPro"/>
</dbReference>
<protein>
    <submittedName>
        <fullName evidence="3">Uncharacterized protein</fullName>
    </submittedName>
</protein>
<gene>
    <name evidence="3" type="ORF">HG536_0E05080</name>
</gene>
<organism evidence="3 4">
    <name type="scientific">Torulaspora globosa</name>
    <dbReference type="NCBI Taxonomy" id="48254"/>
    <lineage>
        <taxon>Eukaryota</taxon>
        <taxon>Fungi</taxon>
        <taxon>Dikarya</taxon>
        <taxon>Ascomycota</taxon>
        <taxon>Saccharomycotina</taxon>
        <taxon>Saccharomycetes</taxon>
        <taxon>Saccharomycetales</taxon>
        <taxon>Saccharomycetaceae</taxon>
        <taxon>Torulaspora</taxon>
    </lineage>
</organism>
<dbReference type="GO" id="GO:0007131">
    <property type="term" value="P:reciprocal meiotic recombination"/>
    <property type="evidence" value="ECO:0007669"/>
    <property type="project" value="InterPro"/>
</dbReference>
<sequence>MTSHSEDLSTDVSSSLSSPFRNSFNRKRTTTASSQVERLDEADKQILEWAGKLEMESVDLREKSSQLIQVLQGNSDDLSELVKKLNGVLAKQGNLDEFRSSISGLGSRLGEQLNTLEKLAKESQKNCKGASGYDKALKKVEADIMGALDAKHQSTTRSIEQAQELLFNIGRQLEDTHQVMTSMSKDINRLNQRQSSLEKEIKECKAALTTGADNSPILPVIDDGSTLLNDGPITRSMSKRRTRGIAAKKVIKPRDTALTRTIIPWEEVEMYYASEV</sequence>
<accession>A0A7G3ZJB1</accession>
<keyword evidence="4" id="KW-1185">Reference proteome</keyword>
<evidence type="ECO:0000313" key="4">
    <source>
        <dbReference type="Proteomes" id="UP000515788"/>
    </source>
</evidence>
<evidence type="ECO:0000256" key="1">
    <source>
        <dbReference type="SAM" id="Coils"/>
    </source>
</evidence>
<dbReference type="InterPro" id="IPR015159">
    <property type="entry name" value="Rec107"/>
</dbReference>
<dbReference type="OrthoDB" id="3997928at2759"/>
<dbReference type="AlphaFoldDB" id="A0A7G3ZJB1"/>
<evidence type="ECO:0000256" key="2">
    <source>
        <dbReference type="SAM" id="MobiDB-lite"/>
    </source>
</evidence>
<dbReference type="KEGG" id="tgb:HG536_0E05080"/>
<dbReference type="GeneID" id="59326793"/>
<keyword evidence="1" id="KW-0175">Coiled coil</keyword>
<feature type="region of interest" description="Disordered" evidence="2">
    <location>
        <begin position="1"/>
        <end position="36"/>
    </location>
</feature>
<dbReference type="EMBL" id="CP059250">
    <property type="protein sequence ID" value="QLL33597.1"/>
    <property type="molecule type" value="Genomic_DNA"/>
</dbReference>
<proteinExistence type="predicted"/>
<dbReference type="Pfam" id="PF09074">
    <property type="entry name" value="Mer2"/>
    <property type="match status" value="1"/>
</dbReference>
<reference evidence="3 4" key="1">
    <citation type="submission" date="2020-06" db="EMBL/GenBank/DDBJ databases">
        <title>The yeast mating-type switching endonuclease HO is a domesticated member of an unorthodox homing genetic element family.</title>
        <authorList>
            <person name="Coughlan A.Y."/>
            <person name="Lombardi L."/>
            <person name="Braun-Galleani S."/>
            <person name="Martos A.R."/>
            <person name="Galeote V."/>
            <person name="Bigey F."/>
            <person name="Dequin S."/>
            <person name="Byrne K.P."/>
            <person name="Wolfe K.H."/>
        </authorList>
    </citation>
    <scope>NUCLEOTIDE SEQUENCE [LARGE SCALE GENOMIC DNA]</scope>
    <source>
        <strain evidence="3 4">CBS764</strain>
    </source>
</reference>
<dbReference type="Proteomes" id="UP000515788">
    <property type="component" value="Chromosome 5"/>
</dbReference>
<evidence type="ECO:0000313" key="3">
    <source>
        <dbReference type="EMBL" id="QLL33597.1"/>
    </source>
</evidence>
<dbReference type="RefSeq" id="XP_037140271.1">
    <property type="nucleotide sequence ID" value="XM_037284375.1"/>
</dbReference>